<reference evidence="1 2" key="1">
    <citation type="submission" date="2017-08" db="EMBL/GenBank/DDBJ databases">
        <title>WGS of Clinical strains of the CDC Group NO-1 linked to zoonotic infections in humans.</title>
        <authorList>
            <person name="Bernier A.-M."/>
            <person name="Bernard K."/>
        </authorList>
    </citation>
    <scope>NUCLEOTIDE SEQUENCE [LARGE SCALE GENOMIC DNA]</scope>
    <source>
        <strain evidence="1 2">NML79-0751</strain>
    </source>
</reference>
<proteinExistence type="predicted"/>
<accession>A0A2A2AU86</accession>
<sequence length="73" mass="7772">MEAMPEIQTGGVVLIYRGQAYGWKDCVRDPHQDCPGALAVDLGGQVWQAQGGDDYHGAQAWVPVQASMQGGQA</sequence>
<evidence type="ECO:0000313" key="2">
    <source>
        <dbReference type="Proteomes" id="UP000218644"/>
    </source>
</evidence>
<dbReference type="EMBL" id="NSJD01000002">
    <property type="protein sequence ID" value="PAT41291.1"/>
    <property type="molecule type" value="Genomic_DNA"/>
</dbReference>
<gene>
    <name evidence="1" type="ORF">CK623_02825</name>
</gene>
<dbReference type="AlphaFoldDB" id="A0A2A2AU86"/>
<protein>
    <submittedName>
        <fullName evidence="1">Antirestriction protein ArdR</fullName>
    </submittedName>
</protein>
<organism evidence="1 2">
    <name type="scientific">Vandammella animalimorsus</name>
    <dbReference type="NCBI Taxonomy" id="2029117"/>
    <lineage>
        <taxon>Bacteria</taxon>
        <taxon>Pseudomonadati</taxon>
        <taxon>Pseudomonadota</taxon>
        <taxon>Betaproteobacteria</taxon>
        <taxon>Burkholderiales</taxon>
        <taxon>Comamonadaceae</taxon>
        <taxon>Vandammella</taxon>
    </lineage>
</organism>
<dbReference type="Proteomes" id="UP000218644">
    <property type="component" value="Unassembled WGS sequence"/>
</dbReference>
<comment type="caution">
    <text evidence="1">The sequence shown here is derived from an EMBL/GenBank/DDBJ whole genome shotgun (WGS) entry which is preliminary data.</text>
</comment>
<evidence type="ECO:0000313" key="1">
    <source>
        <dbReference type="EMBL" id="PAT41291.1"/>
    </source>
</evidence>
<name>A0A2A2AU86_9BURK</name>